<evidence type="ECO:0000313" key="1">
    <source>
        <dbReference type="EMBL" id="CEJ09292.1"/>
    </source>
</evidence>
<feature type="non-terminal residue" evidence="1">
    <location>
        <position position="1"/>
    </location>
</feature>
<sequence length="85" mass="10167">LCRSCRLPDPGTHWHVDETRWMLIAEKGGKQGYRRWLWTFVSEPATVFVLCFQNVGRSKTFQNILYFVTSKCILINKQMLKMNWR</sequence>
<accession>A0ABP1XK75</accession>
<reference evidence="1" key="1">
    <citation type="submission" date="2014-11" db="EMBL/GenBank/DDBJ databases">
        <authorList>
            <person name="Hornung B.V."/>
        </authorList>
    </citation>
    <scope>NUCLEOTIDE SEQUENCE</scope>
    <source>
        <strain evidence="1">INE</strain>
    </source>
</reference>
<organism evidence="1 2">
    <name type="scientific">Acididesulfobacillus acetoxydans</name>
    <dbReference type="NCBI Taxonomy" id="1561005"/>
    <lineage>
        <taxon>Bacteria</taxon>
        <taxon>Bacillati</taxon>
        <taxon>Bacillota</taxon>
        <taxon>Clostridia</taxon>
        <taxon>Eubacteriales</taxon>
        <taxon>Peptococcaceae</taxon>
        <taxon>Acididesulfobacillus</taxon>
    </lineage>
</organism>
<protein>
    <submittedName>
        <fullName evidence="1">Transposase IS66 family</fullName>
    </submittedName>
</protein>
<dbReference type="EMBL" id="CDGJ01000123">
    <property type="protein sequence ID" value="CEJ09292.1"/>
    <property type="molecule type" value="Genomic_DNA"/>
</dbReference>
<name>A0ABP1XK75_9FIRM</name>
<dbReference type="Proteomes" id="UP001071230">
    <property type="component" value="Unassembled WGS sequence"/>
</dbReference>
<keyword evidence="2" id="KW-1185">Reference proteome</keyword>
<evidence type="ECO:0000313" key="2">
    <source>
        <dbReference type="Proteomes" id="UP001071230"/>
    </source>
</evidence>
<gene>
    <name evidence="1" type="ORF">DEACI_3776</name>
</gene>
<comment type="caution">
    <text evidence="1">The sequence shown here is derived from an EMBL/GenBank/DDBJ whole genome shotgun (WGS) entry which is preliminary data.</text>
</comment>
<dbReference type="RefSeq" id="WP_261487588.1">
    <property type="nucleotide sequence ID" value="NZ_CDGJ01000123.1"/>
</dbReference>
<proteinExistence type="predicted"/>